<dbReference type="Proteomes" id="UP000194360">
    <property type="component" value="Unassembled WGS sequence"/>
</dbReference>
<proteinExistence type="predicted"/>
<organism evidence="2 3">
    <name type="scientific">Pseudonocardia autotrophica</name>
    <name type="common">Amycolata autotrophica</name>
    <name type="synonym">Nocardia autotrophica</name>
    <dbReference type="NCBI Taxonomy" id="2074"/>
    <lineage>
        <taxon>Bacteria</taxon>
        <taxon>Bacillati</taxon>
        <taxon>Actinomycetota</taxon>
        <taxon>Actinomycetes</taxon>
        <taxon>Pseudonocardiales</taxon>
        <taxon>Pseudonocardiaceae</taxon>
        <taxon>Pseudonocardia</taxon>
    </lineage>
</organism>
<dbReference type="RefSeq" id="WP_125911558.1">
    <property type="nucleotide sequence ID" value="NZ_AP018920.1"/>
</dbReference>
<dbReference type="AlphaFoldDB" id="A0A1Y2MK12"/>
<sequence>MNAAGERASSGVLLVDLDRRLAGFTARTVRLQVLVNHDSQRSGHCPTCRWAVDRGRPGCPSYAVALCLLENRPLPSWLAHLADQLPGARIRAEKPGDDARRAEEDAAAGLFPAPRRVRPRGTGT</sequence>
<evidence type="ECO:0000256" key="1">
    <source>
        <dbReference type="SAM" id="MobiDB-lite"/>
    </source>
</evidence>
<evidence type="ECO:0000313" key="2">
    <source>
        <dbReference type="EMBL" id="OSY34997.1"/>
    </source>
</evidence>
<protein>
    <submittedName>
        <fullName evidence="2">Uncharacterized protein</fullName>
    </submittedName>
</protein>
<dbReference type="STRING" id="2074.BG845_06380"/>
<name>A0A1Y2MK12_PSEAH</name>
<comment type="caution">
    <text evidence="2">The sequence shown here is derived from an EMBL/GenBank/DDBJ whole genome shotgun (WGS) entry which is preliminary data.</text>
</comment>
<evidence type="ECO:0000313" key="3">
    <source>
        <dbReference type="Proteomes" id="UP000194360"/>
    </source>
</evidence>
<feature type="region of interest" description="Disordered" evidence="1">
    <location>
        <begin position="93"/>
        <end position="124"/>
    </location>
</feature>
<gene>
    <name evidence="2" type="ORF">BG845_06380</name>
</gene>
<dbReference type="EMBL" id="MIGB01000060">
    <property type="protein sequence ID" value="OSY34997.1"/>
    <property type="molecule type" value="Genomic_DNA"/>
</dbReference>
<reference evidence="2 3" key="1">
    <citation type="submission" date="2016-09" db="EMBL/GenBank/DDBJ databases">
        <title>Pseudonocardia autotrophica DSM535, a candidate organism with high potential of specific P450 cytochromes.</title>
        <authorList>
            <person name="Grumaz C."/>
            <person name="Vainshtein Y."/>
            <person name="Kirstahler P."/>
            <person name="Sohn K."/>
        </authorList>
    </citation>
    <scope>NUCLEOTIDE SEQUENCE [LARGE SCALE GENOMIC DNA]</scope>
    <source>
        <strain evidence="2 3">DSM 535</strain>
    </source>
</reference>
<keyword evidence="3" id="KW-1185">Reference proteome</keyword>
<feature type="compositionally biased region" description="Basic residues" evidence="1">
    <location>
        <begin position="115"/>
        <end position="124"/>
    </location>
</feature>
<feature type="compositionally biased region" description="Basic and acidic residues" evidence="1">
    <location>
        <begin position="93"/>
        <end position="104"/>
    </location>
</feature>
<accession>A0A1Y2MK12</accession>